<name>G0UYM5_TRYCI</name>
<dbReference type="VEuPathDB" id="TriTrypDB:TcIL3000_10_12740"/>
<dbReference type="Pfam" id="PF21039">
    <property type="entry name" value="CEP104_ZnF"/>
    <property type="match status" value="1"/>
</dbReference>
<dbReference type="InterPro" id="IPR013083">
    <property type="entry name" value="Znf_RING/FYVE/PHD"/>
</dbReference>
<reference evidence="2" key="1">
    <citation type="journal article" date="2012" name="Proc. Natl. Acad. Sci. U.S.A.">
        <title>Antigenic diversity is generated by distinct evolutionary mechanisms in African trypanosome species.</title>
        <authorList>
            <person name="Jackson A.P."/>
            <person name="Berry A."/>
            <person name="Aslett M."/>
            <person name="Allison H.C."/>
            <person name="Burton P."/>
            <person name="Vavrova-Anderson J."/>
            <person name="Brown R."/>
            <person name="Browne H."/>
            <person name="Corton N."/>
            <person name="Hauser H."/>
            <person name="Gamble J."/>
            <person name="Gilderthorp R."/>
            <person name="Marcello L."/>
            <person name="McQuillan J."/>
            <person name="Otto T.D."/>
            <person name="Quail M.A."/>
            <person name="Sanders M.J."/>
            <person name="van Tonder A."/>
            <person name="Ginger M.L."/>
            <person name="Field M.C."/>
            <person name="Barry J.D."/>
            <person name="Hertz-Fowler C."/>
            <person name="Berriman M."/>
        </authorList>
    </citation>
    <scope>NUCLEOTIDE SEQUENCE</scope>
    <source>
        <strain evidence="2">IL3000</strain>
    </source>
</reference>
<dbReference type="InterPro" id="IPR016024">
    <property type="entry name" value="ARM-type_fold"/>
</dbReference>
<accession>G0UYM5</accession>
<dbReference type="SUPFAM" id="SSF48371">
    <property type="entry name" value="ARM repeat"/>
    <property type="match status" value="1"/>
</dbReference>
<dbReference type="InterPro" id="IPR052607">
    <property type="entry name" value="CEP104-like"/>
</dbReference>
<dbReference type="Pfam" id="PF21038">
    <property type="entry name" value="CEP104_N"/>
    <property type="match status" value="1"/>
</dbReference>
<dbReference type="Gene3D" id="3.30.40.10">
    <property type="entry name" value="Zinc/RING finger domain, C3HC4 (zinc finger)"/>
    <property type="match status" value="1"/>
</dbReference>
<evidence type="ECO:0000313" key="2">
    <source>
        <dbReference type="EMBL" id="CCC94492.1"/>
    </source>
</evidence>
<sequence>MEKVGFPSESKYGCRLNMFLCYCSSEEGIFPASSLRRHAQASIGWQSSRSCTYPQELGFDFDGEVELSYIRVLCHESYVPTRIEVFVAEAVDGNLHPNAMMSYKNSKFKRLGYVHFSPANETATGVRELKTIKIHQACVFVKLVISTPYKSCFNTFNQVGIVALTGHGRYVRSLPHDTSTRICTVGEVVEAPLEDMLPPLPSKSALAPSGSEDFGEVDAVTARLMAELVRVKEHAVATEDYDLAEILRSTLPSLEGAGKRIHLLEQEKVAAVEKEDYISAKQLKERIDCIRKSSYSISVNHLSRCTRKLSNMLEEQNEMRRNVSLGLEAKRETPHNHCSPPFHPPLNNAIPPSSFDEIPAVGTGFYNFDESAAHLNNREHGSTGLVSDATAVTTELVEGKTKREQLLIRTIMTLSGENIFDFSVRSEVPTEAKIFERVFGSICCVCLFSRKAKLREAAIRALITPAVFEALSQHAENVTELLLSYLALPARGLNDVSTSVVVASCDALQAIADYLEGVPPLSSLTSYLSPALSNLVTRLGDNNNRVRERAELAIMAISKSALDPVVESLIGDPQRRKQQPVSYKVHTARVAVLDSLVEHYGADGKLSRSLEAGVLLSEVVLPCLRHSNGEVRDVASALFAKLLLVAPGVSRGSLEGLKTAQWAVVEQHLLKLTGGVSGDQYFSEVETNDELLPNGEDNVDPSATSDKLATSGVSPARCDVASKTCQFCGEFNENFIEASLDIHFIRACPMLCPCPLCDQVTEIATLQQHLTTECDNRYLVRECPRCKEAVRAEDIERHIAAKTCIKAVATHSVCPLCHARFKAGMNGWLAHLAAPPGCPRNPKKYDGSGPMID</sequence>
<dbReference type="Pfam" id="PF21040">
    <property type="entry name" value="CEP104-like_TOG"/>
    <property type="match status" value="1"/>
</dbReference>
<dbReference type="InterPro" id="IPR034085">
    <property type="entry name" value="TOG"/>
</dbReference>
<proteinExistence type="predicted"/>
<protein>
    <recommendedName>
        <fullName evidence="1">TOG domain-containing protein</fullName>
    </recommendedName>
</protein>
<dbReference type="AlphaFoldDB" id="G0UYM5"/>
<dbReference type="InterPro" id="IPR048739">
    <property type="entry name" value="CEP104_N"/>
</dbReference>
<dbReference type="GO" id="GO:0005929">
    <property type="term" value="C:cilium"/>
    <property type="evidence" value="ECO:0007669"/>
    <property type="project" value="TreeGrafter"/>
</dbReference>
<evidence type="ECO:0000259" key="1">
    <source>
        <dbReference type="SMART" id="SM01349"/>
    </source>
</evidence>
<dbReference type="SMART" id="SM01349">
    <property type="entry name" value="TOG"/>
    <property type="match status" value="1"/>
</dbReference>
<dbReference type="PANTHER" id="PTHR13371">
    <property type="entry name" value="GLYCINE-, GLUTAMATE-, THIENYLCYCLOHEXYLPIPERIDINE-BINDING PROTEIN"/>
    <property type="match status" value="1"/>
</dbReference>
<dbReference type="EMBL" id="HE575323">
    <property type="protein sequence ID" value="CCC94492.1"/>
    <property type="molecule type" value="Genomic_DNA"/>
</dbReference>
<dbReference type="InterPro" id="IPR048738">
    <property type="entry name" value="CEP104_Znf"/>
</dbReference>
<dbReference type="InterPro" id="IPR011989">
    <property type="entry name" value="ARM-like"/>
</dbReference>
<dbReference type="Gene3D" id="1.25.10.10">
    <property type="entry name" value="Leucine-rich Repeat Variant"/>
    <property type="match status" value="1"/>
</dbReference>
<gene>
    <name evidence="2" type="ORF">TCIL3000_10_12740</name>
</gene>
<feature type="domain" description="TOG" evidence="1">
    <location>
        <begin position="421"/>
        <end position="678"/>
    </location>
</feature>
<organism evidence="2">
    <name type="scientific">Trypanosoma congolense (strain IL3000)</name>
    <dbReference type="NCBI Taxonomy" id="1068625"/>
    <lineage>
        <taxon>Eukaryota</taxon>
        <taxon>Discoba</taxon>
        <taxon>Euglenozoa</taxon>
        <taxon>Kinetoplastea</taxon>
        <taxon>Metakinetoplastina</taxon>
        <taxon>Trypanosomatida</taxon>
        <taxon>Trypanosomatidae</taxon>
        <taxon>Trypanosoma</taxon>
        <taxon>Nannomonas</taxon>
    </lineage>
</organism>
<dbReference type="PANTHER" id="PTHR13371:SF0">
    <property type="entry name" value="CENTROSOMAL PROTEIN OF 104 KDA"/>
    <property type="match status" value="1"/>
</dbReference>